<dbReference type="FunFam" id="3.40.50.150:FF:000554">
    <property type="entry name" value="Cation-transporting ATPase"/>
    <property type="match status" value="1"/>
</dbReference>
<proteinExistence type="predicted"/>
<dbReference type="InterPro" id="IPR029063">
    <property type="entry name" value="SAM-dependent_MTases_sf"/>
</dbReference>
<gene>
    <name evidence="1" type="ORF">FZ934_12430</name>
</gene>
<dbReference type="KEGG" id="rgr:FZ934_12430"/>
<keyword evidence="1" id="KW-0489">Methyltransferase</keyword>
<keyword evidence="2" id="KW-1185">Reference proteome</keyword>
<evidence type="ECO:0000313" key="2">
    <source>
        <dbReference type="Proteomes" id="UP000326881"/>
    </source>
</evidence>
<dbReference type="Gene3D" id="3.40.50.150">
    <property type="entry name" value="Vaccinia Virus protein VP39"/>
    <property type="match status" value="1"/>
</dbReference>
<evidence type="ECO:0000313" key="1">
    <source>
        <dbReference type="EMBL" id="QFY61142.1"/>
    </source>
</evidence>
<dbReference type="PANTHER" id="PTHR43832">
    <property type="match status" value="1"/>
</dbReference>
<keyword evidence="1" id="KW-0808">Transferase</keyword>
<organism evidence="1 2">
    <name type="scientific">Rhizobium grahamii</name>
    <dbReference type="NCBI Taxonomy" id="1120045"/>
    <lineage>
        <taxon>Bacteria</taxon>
        <taxon>Pseudomonadati</taxon>
        <taxon>Pseudomonadota</taxon>
        <taxon>Alphaproteobacteria</taxon>
        <taxon>Hyphomicrobiales</taxon>
        <taxon>Rhizobiaceae</taxon>
        <taxon>Rhizobium/Agrobacterium group</taxon>
        <taxon>Rhizobium</taxon>
    </lineage>
</organism>
<dbReference type="PANTHER" id="PTHR43832:SF1">
    <property type="entry name" value="S-ADENOSYL-L-METHIONINE-DEPENDENT METHYLTRANSFERASES SUPERFAMILY PROTEIN"/>
    <property type="match status" value="1"/>
</dbReference>
<reference evidence="1 2" key="1">
    <citation type="submission" date="2019-08" db="EMBL/GenBank/DDBJ databases">
        <title>Prosopis cineraria nodule microbiome.</title>
        <authorList>
            <person name="Ali R."/>
            <person name="Chaluvadi S.R."/>
            <person name="Wang X."/>
        </authorList>
    </citation>
    <scope>NUCLEOTIDE SEQUENCE [LARGE SCALE GENOMIC DNA]</scope>
    <source>
        <strain evidence="1 2">BG7</strain>
    </source>
</reference>
<dbReference type="EMBL" id="CP043498">
    <property type="protein sequence ID" value="QFY61142.1"/>
    <property type="molecule type" value="Genomic_DNA"/>
</dbReference>
<dbReference type="GO" id="GO:0008168">
    <property type="term" value="F:methyltransferase activity"/>
    <property type="evidence" value="ECO:0007669"/>
    <property type="project" value="UniProtKB-KW"/>
</dbReference>
<name>A0A5Q0C6L1_9HYPH</name>
<dbReference type="AlphaFoldDB" id="A0A5Q0C6L1"/>
<sequence>MNMLAFAINTAERAPLTDGMTLAGIDFLCVRTKRKLAASPAAEEQAFAETMSRFPVATHTEEANRQHYEVPAEFFALALGPQRKYSSCLYPTPDTTLEEAETYALAETVKHAAIEDGMSILELGCGWGSLSLYLAQQFPRSHITSVSNSASQRAYILGLAASRGLTNLTVVTADMNDFATDERFDRIVSVEMFEHMSNWRMLLERVRGWVKPDGKLFLHIFAHKDRSYRFDHDDPTDWIARHFFTGGIMPAHDLPHRFGDLFKVEQEWRWSGTHYRRTALDWLAAFDRRIDLIKPIFRQVYGKDALLWRRRWRLFFLATAGLFGHDNGDVWGVGHYLLAPSLTEQHT</sequence>
<protein>
    <submittedName>
        <fullName evidence="1">Class I SAM-dependent methyltransferase</fullName>
    </submittedName>
</protein>
<dbReference type="SUPFAM" id="SSF53335">
    <property type="entry name" value="S-adenosyl-L-methionine-dependent methyltransferases"/>
    <property type="match status" value="1"/>
</dbReference>
<dbReference type="Pfam" id="PF02353">
    <property type="entry name" value="CMAS"/>
    <property type="match status" value="1"/>
</dbReference>
<accession>A0A5Q0C6L1</accession>
<dbReference type="GO" id="GO:0032259">
    <property type="term" value="P:methylation"/>
    <property type="evidence" value="ECO:0007669"/>
    <property type="project" value="UniProtKB-KW"/>
</dbReference>
<dbReference type="Proteomes" id="UP000326881">
    <property type="component" value="Chromosome"/>
</dbReference>
<dbReference type="OrthoDB" id="9782855at2"/>
<dbReference type="CDD" id="cd02440">
    <property type="entry name" value="AdoMet_MTases"/>
    <property type="match status" value="1"/>
</dbReference>
<dbReference type="RefSeq" id="WP_153271303.1">
    <property type="nucleotide sequence ID" value="NZ_CP043498.1"/>
</dbReference>